<keyword evidence="3 9" id="KW-0378">Hydrolase</keyword>
<dbReference type="InterPro" id="IPR041703">
    <property type="entry name" value="Rho_factor_ATP-bd"/>
</dbReference>
<dbReference type="Gene3D" id="3.40.50.300">
    <property type="entry name" value="P-loop containing nucleotide triphosphate hydrolases"/>
    <property type="match status" value="1"/>
</dbReference>
<dbReference type="PANTHER" id="PTHR46425:SF1">
    <property type="entry name" value="TRANSCRIPTION TERMINATION FACTOR RHO"/>
    <property type="match status" value="1"/>
</dbReference>
<dbReference type="InterPro" id="IPR011113">
    <property type="entry name" value="Rho_RNA-bd"/>
</dbReference>
<reference evidence="13 14" key="1">
    <citation type="submission" date="2017-02" db="EMBL/GenBank/DDBJ databases">
        <authorList>
            <person name="Peterson S.W."/>
        </authorList>
    </citation>
    <scope>NUCLEOTIDE SEQUENCE [LARGE SCALE GENOMIC DNA]</scope>
    <source>
        <strain evidence="13 14">DSM 16080</strain>
    </source>
</reference>
<comment type="function">
    <text evidence="9">Facilitates transcription termination by a mechanism that involves Rho binding to the nascent RNA, activation of Rho's RNA-dependent ATPase activity, and release of the mRNA from the DNA template.</text>
</comment>
<dbReference type="GO" id="GO:0005829">
    <property type="term" value="C:cytosol"/>
    <property type="evidence" value="ECO:0007669"/>
    <property type="project" value="UniProtKB-ARBA"/>
</dbReference>
<evidence type="ECO:0000256" key="7">
    <source>
        <dbReference type="ARBA" id="ARBA00023015"/>
    </source>
</evidence>
<dbReference type="InterPro" id="IPR003593">
    <property type="entry name" value="AAA+_ATPase"/>
</dbReference>
<dbReference type="RefSeq" id="WP_078715839.1">
    <property type="nucleotide sequence ID" value="NZ_FUYC01000001.1"/>
</dbReference>
<dbReference type="InterPro" id="IPR036269">
    <property type="entry name" value="Rho_N_sf"/>
</dbReference>
<organism evidence="13 14">
    <name type="scientific">Paucidesulfovibrio gracilis DSM 16080</name>
    <dbReference type="NCBI Taxonomy" id="1121449"/>
    <lineage>
        <taxon>Bacteria</taxon>
        <taxon>Pseudomonadati</taxon>
        <taxon>Thermodesulfobacteriota</taxon>
        <taxon>Desulfovibrionia</taxon>
        <taxon>Desulfovibrionales</taxon>
        <taxon>Desulfovibrionaceae</taxon>
        <taxon>Paucidesulfovibrio</taxon>
    </lineage>
</organism>
<feature type="binding site" evidence="9">
    <location>
        <begin position="177"/>
        <end position="182"/>
    </location>
    <ligand>
        <name>ATP</name>
        <dbReference type="ChEBI" id="CHEBI:30616"/>
    </ligand>
</feature>
<dbReference type="CDD" id="cd04459">
    <property type="entry name" value="Rho_CSD"/>
    <property type="match status" value="1"/>
</dbReference>
<dbReference type="InterPro" id="IPR011112">
    <property type="entry name" value="Rho-like_N"/>
</dbReference>
<dbReference type="SUPFAM" id="SSF68912">
    <property type="entry name" value="Rho N-terminal domain-like"/>
    <property type="match status" value="1"/>
</dbReference>
<evidence type="ECO:0000256" key="3">
    <source>
        <dbReference type="ARBA" id="ARBA00022801"/>
    </source>
</evidence>
<keyword evidence="5 9" id="KW-0067">ATP-binding</keyword>
<keyword evidence="7 9" id="KW-0805">Transcription regulation</keyword>
<keyword evidence="8 9" id="KW-0804">Transcription</keyword>
<comment type="subunit">
    <text evidence="9">Homohexamer. The homohexamer assembles into an open ring structure.</text>
</comment>
<dbReference type="InterPro" id="IPR027417">
    <property type="entry name" value="P-loop_NTPase"/>
</dbReference>
<evidence type="ECO:0000256" key="1">
    <source>
        <dbReference type="ARBA" id="ARBA00022472"/>
    </source>
</evidence>
<evidence type="ECO:0000313" key="13">
    <source>
        <dbReference type="EMBL" id="SKA72030.1"/>
    </source>
</evidence>
<dbReference type="Pfam" id="PF07498">
    <property type="entry name" value="Rho_N"/>
    <property type="match status" value="1"/>
</dbReference>
<keyword evidence="14" id="KW-1185">Reference proteome</keyword>
<evidence type="ECO:0000259" key="12">
    <source>
        <dbReference type="PROSITE" id="PS51856"/>
    </source>
</evidence>
<comment type="caution">
    <text evidence="9">Lacks conserved residue(s) required for the propagation of feature annotation.</text>
</comment>
<evidence type="ECO:0000256" key="10">
    <source>
        <dbReference type="NCBIfam" id="TIGR00767"/>
    </source>
</evidence>
<dbReference type="Gene3D" id="1.10.720.10">
    <property type="match status" value="1"/>
</dbReference>
<evidence type="ECO:0000256" key="5">
    <source>
        <dbReference type="ARBA" id="ARBA00022840"/>
    </source>
</evidence>
<dbReference type="SMART" id="SM00382">
    <property type="entry name" value="AAA"/>
    <property type="match status" value="1"/>
</dbReference>
<dbReference type="InterPro" id="IPR000194">
    <property type="entry name" value="ATPase_F1/V1/A1_a/bsu_nucl-bd"/>
</dbReference>
<dbReference type="GO" id="GO:0016787">
    <property type="term" value="F:hydrolase activity"/>
    <property type="evidence" value="ECO:0007669"/>
    <property type="project" value="UniProtKB-KW"/>
</dbReference>
<keyword evidence="2 9" id="KW-0547">Nucleotide-binding</keyword>
<feature type="binding site" evidence="9">
    <location>
        <begin position="189"/>
        <end position="194"/>
    </location>
    <ligand>
        <name>ATP</name>
        <dbReference type="ChEBI" id="CHEBI:30616"/>
    </ligand>
</feature>
<proteinExistence type="inferred from homology"/>
<dbReference type="NCBIfam" id="TIGR00767">
    <property type="entry name" value="rho"/>
    <property type="match status" value="1"/>
</dbReference>
<keyword evidence="6 9" id="KW-0694">RNA-binding</keyword>
<dbReference type="Gene3D" id="2.40.50.140">
    <property type="entry name" value="Nucleic acid-binding proteins"/>
    <property type="match status" value="1"/>
</dbReference>
<dbReference type="GO" id="GO:0004386">
    <property type="term" value="F:helicase activity"/>
    <property type="evidence" value="ECO:0007669"/>
    <property type="project" value="UniProtKB-UniRule"/>
</dbReference>
<evidence type="ECO:0000256" key="11">
    <source>
        <dbReference type="PROSITE-ProRule" id="PRU01203"/>
    </source>
</evidence>
<evidence type="ECO:0000256" key="8">
    <source>
        <dbReference type="ARBA" id="ARBA00023163"/>
    </source>
</evidence>
<dbReference type="NCBIfam" id="NF006886">
    <property type="entry name" value="PRK09376.1"/>
    <property type="match status" value="1"/>
</dbReference>
<dbReference type="PROSITE" id="PS51856">
    <property type="entry name" value="RHO_RNA_BD"/>
    <property type="match status" value="1"/>
</dbReference>
<dbReference type="AlphaFoldDB" id="A0A1T4W436"/>
<dbReference type="SMART" id="SM00357">
    <property type="entry name" value="CSP"/>
    <property type="match status" value="1"/>
</dbReference>
<dbReference type="GO" id="GO:0008186">
    <property type="term" value="F:ATP-dependent activity, acting on RNA"/>
    <property type="evidence" value="ECO:0007669"/>
    <property type="project" value="UniProtKB-UniRule"/>
</dbReference>
<sequence length="426" mass="48108">MGREKNHQPEKINLTDLKQKSMKELMDIAISFQVENPSGMRKQELIFGILQQCAARNGQIFGEGVLEVLPDGFGFLRSPMYSYMPGPDDIYISPSQIRRFGLRKGDVVSGQIRPPKEGERYFALLRVSEIGMHPPEKSKNLVLFDNLTPLYPQEMLRMENGNKNFTSRIIDLLSPIGKGQRGLIVAPPRTGKTMMLQSIANSINANNPDVYLIVLLIDERPEEVTDMERTVNAEVVSSTFDEPPQRHVQVAEMVIEKAKRLVERKRDVVILLDSITRLGRAYNAVTPSSGRVLSGGLDANAMQRPKRFFGAARNVEEGGSLTIIATALIDTGSRMDEVIFEEFKGTGNLDLYLDRHLAEKRVFPAIDLNRSGTRKEELLLADDVLNRVWILRKLLAPMNSIDSMEFIVDRMKGTKDNREFLDMMNK</sequence>
<dbReference type="HAMAP" id="MF_01884">
    <property type="entry name" value="Rho"/>
    <property type="match status" value="1"/>
</dbReference>
<dbReference type="InterPro" id="IPR011129">
    <property type="entry name" value="CSD"/>
</dbReference>
<name>A0A1T4W436_9BACT</name>
<dbReference type="FunFam" id="3.40.50.300:FF:000072">
    <property type="entry name" value="Transcription termination factor Rho"/>
    <property type="match status" value="1"/>
</dbReference>
<dbReference type="GO" id="GO:0005524">
    <property type="term" value="F:ATP binding"/>
    <property type="evidence" value="ECO:0007669"/>
    <property type="project" value="UniProtKB-UniRule"/>
</dbReference>
<protein>
    <recommendedName>
        <fullName evidence="9 10">Transcription termination factor Rho</fullName>
        <ecNumber evidence="9 10">3.6.4.-</ecNumber>
    </recommendedName>
    <alternativeName>
        <fullName evidence="9">ATP-dependent helicase Rho</fullName>
    </alternativeName>
</protein>
<dbReference type="EMBL" id="FUYC01000001">
    <property type="protein sequence ID" value="SKA72030.1"/>
    <property type="molecule type" value="Genomic_DNA"/>
</dbReference>
<keyword evidence="1 9" id="KW-0806">Transcription termination</keyword>
<dbReference type="InterPro" id="IPR004665">
    <property type="entry name" value="Term_rho"/>
</dbReference>
<gene>
    <name evidence="9" type="primary">rho</name>
    <name evidence="13" type="ORF">SAMN02745704_00262</name>
</gene>
<dbReference type="PANTHER" id="PTHR46425">
    <property type="entry name" value="TRANSCRIPTION TERMINATION FACTOR RHO"/>
    <property type="match status" value="1"/>
</dbReference>
<dbReference type="STRING" id="1121449.SAMN02745704_00262"/>
<evidence type="ECO:0000256" key="9">
    <source>
        <dbReference type="HAMAP-Rule" id="MF_01884"/>
    </source>
</evidence>
<dbReference type="GO" id="GO:0006353">
    <property type="term" value="P:DNA-templated transcription termination"/>
    <property type="evidence" value="ECO:0007669"/>
    <property type="project" value="UniProtKB-UniRule"/>
</dbReference>
<dbReference type="Proteomes" id="UP000190027">
    <property type="component" value="Unassembled WGS sequence"/>
</dbReference>
<dbReference type="GO" id="GO:0003723">
    <property type="term" value="F:RNA binding"/>
    <property type="evidence" value="ECO:0007669"/>
    <property type="project" value="UniProtKB-UniRule"/>
</dbReference>
<accession>A0A1T4W436</accession>
<dbReference type="EC" id="3.6.4.-" evidence="9 10"/>
<keyword evidence="4 9" id="KW-0347">Helicase</keyword>
<dbReference type="SUPFAM" id="SSF52540">
    <property type="entry name" value="P-loop containing nucleoside triphosphate hydrolases"/>
    <property type="match status" value="1"/>
</dbReference>
<feature type="binding site" evidence="9">
    <location>
        <position position="220"/>
    </location>
    <ligand>
        <name>ATP</name>
        <dbReference type="ChEBI" id="CHEBI:30616"/>
    </ligand>
</feature>
<dbReference type="Pfam" id="PF07497">
    <property type="entry name" value="Rho_RNA_bind"/>
    <property type="match status" value="1"/>
</dbReference>
<dbReference type="SMART" id="SM00959">
    <property type="entry name" value="Rho_N"/>
    <property type="match status" value="1"/>
</dbReference>
<dbReference type="OrthoDB" id="9805197at2"/>
<evidence type="ECO:0000256" key="4">
    <source>
        <dbReference type="ARBA" id="ARBA00022806"/>
    </source>
</evidence>
<dbReference type="CDD" id="cd01128">
    <property type="entry name" value="rho_factor_C"/>
    <property type="match status" value="1"/>
</dbReference>
<comment type="similarity">
    <text evidence="9 11">Belongs to the Rho family.</text>
</comment>
<feature type="domain" description="Rho RNA-BD" evidence="12">
    <location>
        <begin position="59"/>
        <end position="134"/>
    </location>
</feature>
<evidence type="ECO:0000256" key="2">
    <source>
        <dbReference type="ARBA" id="ARBA00022741"/>
    </source>
</evidence>
<dbReference type="InterPro" id="IPR012340">
    <property type="entry name" value="NA-bd_OB-fold"/>
</dbReference>
<evidence type="ECO:0000256" key="6">
    <source>
        <dbReference type="ARBA" id="ARBA00022884"/>
    </source>
</evidence>
<evidence type="ECO:0000313" key="14">
    <source>
        <dbReference type="Proteomes" id="UP000190027"/>
    </source>
</evidence>
<dbReference type="Pfam" id="PF00006">
    <property type="entry name" value="ATP-synt_ab"/>
    <property type="match status" value="1"/>
</dbReference>
<dbReference type="SUPFAM" id="SSF50249">
    <property type="entry name" value="Nucleic acid-binding proteins"/>
    <property type="match status" value="1"/>
</dbReference>